<dbReference type="GO" id="GO:0008720">
    <property type="term" value="F:D-lactate dehydrogenase (NAD+) activity"/>
    <property type="evidence" value="ECO:0007669"/>
    <property type="project" value="TreeGrafter"/>
</dbReference>
<dbReference type="InterPro" id="IPR029753">
    <property type="entry name" value="D-isomer_DH_CS"/>
</dbReference>
<dbReference type="GO" id="GO:0051287">
    <property type="term" value="F:NAD binding"/>
    <property type="evidence" value="ECO:0007669"/>
    <property type="project" value="InterPro"/>
</dbReference>
<dbReference type="Gene3D" id="3.40.50.720">
    <property type="entry name" value="NAD(P)-binding Rossmann-like Domain"/>
    <property type="match status" value="2"/>
</dbReference>
<dbReference type="SUPFAM" id="SSF52283">
    <property type="entry name" value="Formate/glycerate dehydrogenase catalytic domain-like"/>
    <property type="match status" value="1"/>
</dbReference>
<organism evidence="7 8">
    <name type="scientific">Acanthopleuribacter pedis</name>
    <dbReference type="NCBI Taxonomy" id="442870"/>
    <lineage>
        <taxon>Bacteria</taxon>
        <taxon>Pseudomonadati</taxon>
        <taxon>Acidobacteriota</taxon>
        <taxon>Holophagae</taxon>
        <taxon>Acanthopleuribacterales</taxon>
        <taxon>Acanthopleuribacteraceae</taxon>
        <taxon>Acanthopleuribacter</taxon>
    </lineage>
</organism>
<keyword evidence="8" id="KW-1185">Reference proteome</keyword>
<dbReference type="InterPro" id="IPR006140">
    <property type="entry name" value="D-isomer_DH_NAD-bd"/>
</dbReference>
<gene>
    <name evidence="7" type="ORF">J3U88_06110</name>
</gene>
<dbReference type="CDD" id="cd12183">
    <property type="entry name" value="LDH_like_2"/>
    <property type="match status" value="1"/>
</dbReference>
<evidence type="ECO:0000256" key="4">
    <source>
        <dbReference type="RuleBase" id="RU003719"/>
    </source>
</evidence>
<proteinExistence type="inferred from homology"/>
<protein>
    <submittedName>
        <fullName evidence="7">2-hydroxyacid dehydrogenase</fullName>
    </submittedName>
</protein>
<accession>A0A8J7Q2E4</accession>
<dbReference type="PANTHER" id="PTHR43026:SF1">
    <property type="entry name" value="2-HYDROXYACID DEHYDROGENASE HOMOLOG 1-RELATED"/>
    <property type="match status" value="1"/>
</dbReference>
<dbReference type="InterPro" id="IPR006139">
    <property type="entry name" value="D-isomer_2_OHA_DH_cat_dom"/>
</dbReference>
<dbReference type="InterPro" id="IPR058205">
    <property type="entry name" value="D-LDH-like"/>
</dbReference>
<dbReference type="PROSITE" id="PS00670">
    <property type="entry name" value="D_2_HYDROXYACID_DH_2"/>
    <property type="match status" value="1"/>
</dbReference>
<dbReference type="PANTHER" id="PTHR43026">
    <property type="entry name" value="2-HYDROXYACID DEHYDROGENASE HOMOLOG 1-RELATED"/>
    <property type="match status" value="1"/>
</dbReference>
<dbReference type="Pfam" id="PF00389">
    <property type="entry name" value="2-Hacid_dh"/>
    <property type="match status" value="1"/>
</dbReference>
<evidence type="ECO:0000259" key="5">
    <source>
        <dbReference type="Pfam" id="PF00389"/>
    </source>
</evidence>
<comment type="caution">
    <text evidence="7">The sequence shown here is derived from an EMBL/GenBank/DDBJ whole genome shotgun (WGS) entry which is preliminary data.</text>
</comment>
<evidence type="ECO:0000256" key="1">
    <source>
        <dbReference type="ARBA" id="ARBA00005854"/>
    </source>
</evidence>
<dbReference type="SUPFAM" id="SSF51735">
    <property type="entry name" value="NAD(P)-binding Rossmann-fold domains"/>
    <property type="match status" value="1"/>
</dbReference>
<dbReference type="EMBL" id="JAFREP010000004">
    <property type="protein sequence ID" value="MBO1318030.1"/>
    <property type="molecule type" value="Genomic_DNA"/>
</dbReference>
<dbReference type="Pfam" id="PF02826">
    <property type="entry name" value="2-Hacid_dh_C"/>
    <property type="match status" value="1"/>
</dbReference>
<dbReference type="Proteomes" id="UP000664417">
    <property type="component" value="Unassembled WGS sequence"/>
</dbReference>
<name>A0A8J7Q2E4_9BACT</name>
<evidence type="ECO:0000256" key="3">
    <source>
        <dbReference type="ARBA" id="ARBA00023027"/>
    </source>
</evidence>
<evidence type="ECO:0000256" key="2">
    <source>
        <dbReference type="ARBA" id="ARBA00023002"/>
    </source>
</evidence>
<keyword evidence="3" id="KW-0520">NAD</keyword>
<evidence type="ECO:0000313" key="8">
    <source>
        <dbReference type="Proteomes" id="UP000664417"/>
    </source>
</evidence>
<evidence type="ECO:0000313" key="7">
    <source>
        <dbReference type="EMBL" id="MBO1318030.1"/>
    </source>
</evidence>
<keyword evidence="2 4" id="KW-0560">Oxidoreductase</keyword>
<feature type="domain" description="D-isomer specific 2-hydroxyacid dehydrogenase NAD-binding" evidence="6">
    <location>
        <begin position="110"/>
        <end position="295"/>
    </location>
</feature>
<dbReference type="RefSeq" id="WP_207857592.1">
    <property type="nucleotide sequence ID" value="NZ_JAFREP010000004.1"/>
</dbReference>
<dbReference type="PROSITE" id="PS00671">
    <property type="entry name" value="D_2_HYDROXYACID_DH_3"/>
    <property type="match status" value="1"/>
</dbReference>
<dbReference type="InterPro" id="IPR036291">
    <property type="entry name" value="NAD(P)-bd_dom_sf"/>
</dbReference>
<comment type="similarity">
    <text evidence="1 4">Belongs to the D-isomer specific 2-hydroxyacid dehydrogenase family.</text>
</comment>
<dbReference type="AlphaFoldDB" id="A0A8J7Q2E4"/>
<evidence type="ECO:0000259" key="6">
    <source>
        <dbReference type="Pfam" id="PF02826"/>
    </source>
</evidence>
<reference evidence="7" key="1">
    <citation type="submission" date="2021-03" db="EMBL/GenBank/DDBJ databases">
        <authorList>
            <person name="Wang G."/>
        </authorList>
    </citation>
    <scope>NUCLEOTIDE SEQUENCE</scope>
    <source>
        <strain evidence="7">KCTC 12899</strain>
    </source>
</reference>
<sequence>MRLLIFGTQPYERTTFLKHQDPDQHQLVFLDARLSQHTLPMVGEGDAVCVFVNDDLNAEVVEGLHQLGVRLILLRCAGFNQVDLKTAEQFGMTVARVPEYSPFAVAEHTLALMLSLNRRIHRAWLRTREFNFNLGGLMGFDFHAKTVGIVGYGRIGQCVARMMHGLGCRVLISDPVAQPDDQPYEWVGFKELIRASDVITLHCPLTPTTHHLINEAAFAAMKKGVMLINTSRGGLVDTRAAIKALKTEKLGYLGLDVYEEEADLFFQDLSDRVIPDDVFARLMTFPNVLITAHQAFFTQEAMDRIVLTTLDNLVQFRKGTVDPRNLVHGEHHA</sequence>
<feature type="domain" description="D-isomer specific 2-hydroxyacid dehydrogenase catalytic" evidence="5">
    <location>
        <begin position="5"/>
        <end position="321"/>
    </location>
</feature>